<dbReference type="GO" id="GO:0016491">
    <property type="term" value="F:oxidoreductase activity"/>
    <property type="evidence" value="ECO:0007669"/>
    <property type="project" value="UniProtKB-KW"/>
</dbReference>
<dbReference type="Proteomes" id="UP000825935">
    <property type="component" value="Chromosome 39"/>
</dbReference>
<dbReference type="InterPro" id="IPR002328">
    <property type="entry name" value="ADH_Zn_CS"/>
</dbReference>
<dbReference type="CDD" id="cd08283">
    <property type="entry name" value="FDH_like_1"/>
    <property type="match status" value="1"/>
</dbReference>
<keyword evidence="7" id="KW-1185">Reference proteome</keyword>
<keyword evidence="4" id="KW-0560">Oxidoreductase</keyword>
<evidence type="ECO:0000256" key="2">
    <source>
        <dbReference type="ARBA" id="ARBA00022723"/>
    </source>
</evidence>
<dbReference type="Gene3D" id="3.90.180.10">
    <property type="entry name" value="Medium-chain alcohol dehydrogenases, catalytic domain"/>
    <property type="match status" value="1"/>
</dbReference>
<keyword evidence="3" id="KW-0862">Zinc</keyword>
<dbReference type="Pfam" id="PF08240">
    <property type="entry name" value="ADH_N"/>
    <property type="match status" value="1"/>
</dbReference>
<evidence type="ECO:0000259" key="5">
    <source>
        <dbReference type="Pfam" id="PF08240"/>
    </source>
</evidence>
<sequence length="408" mass="45003">MATLEVPIPVVPIEPKVDKEHPMKCVEWHGKKSVRVNTARPSPLITHPGDAIIRVTSTSICGSDLHLFLGFMPGMKAGDIVGHEFMGVVHDVGDDVKGFGKGDRVVAAFDIACGDCFFCNKLKLFTCCDRTNPSKEEEKLYGDRTAGFFGYSHLTGGWPGGQAEYVRVPLADMNLLKVPEDMPDEKLLFLSDILPTAWHANELGEVGPGDNVAIWGAGPVGILSAHVANFRGAGNVFLIDEFDYRLEHAKSRMPFVKPINFKKEKVYDIIRKDLPYGPDVGIDAVGMHYAHSMLNRMEIAVGLETDTPEVLNEIIYTVRKGGRISIIGAYGGYVNHLNVGAFMEKSLTMRGGQTPCQSYWPKLLEMVKNGELDPTIVVTHEGSLEQSTHFYQIFNDKQDGCIKVVMHP</sequence>
<dbReference type="AlphaFoldDB" id="A0A8T2PZQ7"/>
<dbReference type="InterPro" id="IPR011032">
    <property type="entry name" value="GroES-like_sf"/>
</dbReference>
<comment type="cofactor">
    <cofactor evidence="1">
        <name>Zn(2+)</name>
        <dbReference type="ChEBI" id="CHEBI:29105"/>
    </cofactor>
</comment>
<evidence type="ECO:0000313" key="6">
    <source>
        <dbReference type="EMBL" id="KAH7277137.1"/>
    </source>
</evidence>
<proteinExistence type="predicted"/>
<dbReference type="PROSITE" id="PS00059">
    <property type="entry name" value="ADH_ZINC"/>
    <property type="match status" value="1"/>
</dbReference>
<dbReference type="InterPro" id="IPR013154">
    <property type="entry name" value="ADH-like_N"/>
</dbReference>
<evidence type="ECO:0000256" key="1">
    <source>
        <dbReference type="ARBA" id="ARBA00001947"/>
    </source>
</evidence>
<keyword evidence="2" id="KW-0479">Metal-binding</keyword>
<accession>A0A8T2PZQ7</accession>
<dbReference type="OMA" id="FMTPGDI"/>
<dbReference type="InterPro" id="IPR036291">
    <property type="entry name" value="NAD(P)-bd_dom_sf"/>
</dbReference>
<dbReference type="GO" id="GO:0008270">
    <property type="term" value="F:zinc ion binding"/>
    <property type="evidence" value="ECO:0007669"/>
    <property type="project" value="InterPro"/>
</dbReference>
<organism evidence="6 7">
    <name type="scientific">Ceratopteris richardii</name>
    <name type="common">Triangle waterfern</name>
    <dbReference type="NCBI Taxonomy" id="49495"/>
    <lineage>
        <taxon>Eukaryota</taxon>
        <taxon>Viridiplantae</taxon>
        <taxon>Streptophyta</taxon>
        <taxon>Embryophyta</taxon>
        <taxon>Tracheophyta</taxon>
        <taxon>Polypodiopsida</taxon>
        <taxon>Polypodiidae</taxon>
        <taxon>Polypodiales</taxon>
        <taxon>Pteridineae</taxon>
        <taxon>Pteridaceae</taxon>
        <taxon>Parkerioideae</taxon>
        <taxon>Ceratopteris</taxon>
    </lineage>
</organism>
<comment type="caution">
    <text evidence="6">The sequence shown here is derived from an EMBL/GenBank/DDBJ whole genome shotgun (WGS) entry which is preliminary data.</text>
</comment>
<reference evidence="6" key="1">
    <citation type="submission" date="2021-08" db="EMBL/GenBank/DDBJ databases">
        <title>WGS assembly of Ceratopteris richardii.</title>
        <authorList>
            <person name="Marchant D.B."/>
            <person name="Chen G."/>
            <person name="Jenkins J."/>
            <person name="Shu S."/>
            <person name="Leebens-Mack J."/>
            <person name="Grimwood J."/>
            <person name="Schmutz J."/>
            <person name="Soltis P."/>
            <person name="Soltis D."/>
            <person name="Chen Z.-H."/>
        </authorList>
    </citation>
    <scope>NUCLEOTIDE SEQUENCE</scope>
    <source>
        <strain evidence="6">Whitten #5841</strain>
        <tissue evidence="6">Leaf</tissue>
    </source>
</reference>
<dbReference type="Gene3D" id="3.40.50.720">
    <property type="entry name" value="NAD(P)-binding Rossmann-like Domain"/>
    <property type="match status" value="1"/>
</dbReference>
<dbReference type="OrthoDB" id="1883789at2759"/>
<name>A0A8T2PZQ7_CERRI</name>
<dbReference type="PANTHER" id="PTHR42813">
    <property type="entry name" value="ZINC-TYPE ALCOHOL DEHYDROGENASE-LIKE"/>
    <property type="match status" value="1"/>
</dbReference>
<evidence type="ECO:0000256" key="3">
    <source>
        <dbReference type="ARBA" id="ARBA00022833"/>
    </source>
</evidence>
<gene>
    <name evidence="6" type="ORF">KP509_39G035700</name>
</gene>
<dbReference type="SUPFAM" id="SSF51735">
    <property type="entry name" value="NAD(P)-binding Rossmann-fold domains"/>
    <property type="match status" value="1"/>
</dbReference>
<dbReference type="SUPFAM" id="SSF50129">
    <property type="entry name" value="GroES-like"/>
    <property type="match status" value="1"/>
</dbReference>
<feature type="domain" description="Alcohol dehydrogenase-like N-terminal" evidence="5">
    <location>
        <begin position="48"/>
        <end position="179"/>
    </location>
</feature>
<dbReference type="PANTHER" id="PTHR42813:SF1">
    <property type="entry name" value="DEHYDROGENASE, PUTATIVE (AFU_ORTHOLOGUE AFUA_5G03930)-RELATED"/>
    <property type="match status" value="1"/>
</dbReference>
<dbReference type="EMBL" id="CM035444">
    <property type="protein sequence ID" value="KAH7277137.1"/>
    <property type="molecule type" value="Genomic_DNA"/>
</dbReference>
<protein>
    <recommendedName>
        <fullName evidence="5">Alcohol dehydrogenase-like N-terminal domain-containing protein</fullName>
    </recommendedName>
</protein>
<evidence type="ECO:0000313" key="7">
    <source>
        <dbReference type="Proteomes" id="UP000825935"/>
    </source>
</evidence>
<evidence type="ECO:0000256" key="4">
    <source>
        <dbReference type="ARBA" id="ARBA00023002"/>
    </source>
</evidence>